<evidence type="ECO:0000313" key="1">
    <source>
        <dbReference type="EMBL" id="SVB12321.1"/>
    </source>
</evidence>
<organism evidence="1">
    <name type="scientific">marine metagenome</name>
    <dbReference type="NCBI Taxonomy" id="408172"/>
    <lineage>
        <taxon>unclassified sequences</taxon>
        <taxon>metagenomes</taxon>
        <taxon>ecological metagenomes</taxon>
    </lineage>
</organism>
<proteinExistence type="predicted"/>
<name>A0A382BFQ4_9ZZZZ</name>
<dbReference type="EMBL" id="UINC01029498">
    <property type="protein sequence ID" value="SVB12321.1"/>
    <property type="molecule type" value="Genomic_DNA"/>
</dbReference>
<accession>A0A382BFQ4</accession>
<reference evidence="1" key="1">
    <citation type="submission" date="2018-05" db="EMBL/GenBank/DDBJ databases">
        <authorList>
            <person name="Lanie J.A."/>
            <person name="Ng W.-L."/>
            <person name="Kazmierczak K.M."/>
            <person name="Andrzejewski T.M."/>
            <person name="Davidsen T.M."/>
            <person name="Wayne K.J."/>
            <person name="Tettelin H."/>
            <person name="Glass J.I."/>
            <person name="Rusch D."/>
            <person name="Podicherti R."/>
            <person name="Tsui H.-C.T."/>
            <person name="Winkler M.E."/>
        </authorList>
    </citation>
    <scope>NUCLEOTIDE SEQUENCE</scope>
</reference>
<sequence length="72" mass="8677">MSIEDEEWYGTSVHHFNEEQSLDKILELTKEALELAREKDEPRDMQMRFLLSMAVDKLESFRYENPDYITSF</sequence>
<dbReference type="AlphaFoldDB" id="A0A382BFQ4"/>
<protein>
    <submittedName>
        <fullName evidence="1">Uncharacterized protein</fullName>
    </submittedName>
</protein>
<gene>
    <name evidence="1" type="ORF">METZ01_LOCUS165175</name>
</gene>